<dbReference type="InterPro" id="IPR000674">
    <property type="entry name" value="Ald_Oxase/Xan_DH_a/b"/>
</dbReference>
<dbReference type="InterPro" id="IPR052516">
    <property type="entry name" value="N-heterocyclic_Hydroxylase"/>
</dbReference>
<dbReference type="Gene3D" id="3.30.365.10">
    <property type="entry name" value="Aldehyde oxidase/xanthine dehydrogenase, molybdopterin binding domain"/>
    <property type="match status" value="5"/>
</dbReference>
<dbReference type="Pfam" id="PF10518">
    <property type="entry name" value="TAT_signal"/>
    <property type="match status" value="1"/>
</dbReference>
<accession>A0A831TXZ7</accession>
<evidence type="ECO:0000313" key="5">
    <source>
        <dbReference type="EMBL" id="HEN41701.1"/>
    </source>
</evidence>
<dbReference type="PANTHER" id="PTHR47495">
    <property type="entry name" value="ALDEHYDE DEHYDROGENASE"/>
    <property type="match status" value="1"/>
</dbReference>
<dbReference type="EMBL" id="DSOV01000016">
    <property type="protein sequence ID" value="HEN41701.1"/>
    <property type="molecule type" value="Genomic_DNA"/>
</dbReference>
<dbReference type="InterPro" id="IPR006311">
    <property type="entry name" value="TAT_signal"/>
</dbReference>
<dbReference type="InterPro" id="IPR012368">
    <property type="entry name" value="OxRdtase_Mopterin-bd_su_IorB"/>
</dbReference>
<evidence type="ECO:0000256" key="1">
    <source>
        <dbReference type="ARBA" id="ARBA00004196"/>
    </source>
</evidence>
<comment type="subcellular location">
    <subcellularLocation>
        <location evidence="1">Cell envelope</location>
    </subcellularLocation>
</comment>
<evidence type="ECO:0000256" key="2">
    <source>
        <dbReference type="ARBA" id="ARBA00011771"/>
    </source>
</evidence>
<keyword evidence="3" id="KW-0411">Iron-sulfur</keyword>
<keyword evidence="3" id="KW-0479">Metal-binding</keyword>
<dbReference type="Pfam" id="PF20256">
    <property type="entry name" value="MoCoBD_2"/>
    <property type="match status" value="2"/>
</dbReference>
<dbReference type="Gene3D" id="3.90.1170.50">
    <property type="entry name" value="Aldehyde oxidase/xanthine dehydrogenase, a/b hammerhead"/>
    <property type="match status" value="1"/>
</dbReference>
<dbReference type="InterPro" id="IPR046867">
    <property type="entry name" value="AldOxase/xan_DH_MoCoBD2"/>
</dbReference>
<reference evidence="5" key="1">
    <citation type="journal article" date="2020" name="mSystems">
        <title>Genome- and Community-Level Interaction Insights into Carbon Utilization and Element Cycling Functions of Hydrothermarchaeota in Hydrothermal Sediment.</title>
        <authorList>
            <person name="Zhou Z."/>
            <person name="Liu Y."/>
            <person name="Xu W."/>
            <person name="Pan J."/>
            <person name="Luo Z.H."/>
            <person name="Li M."/>
        </authorList>
    </citation>
    <scope>NUCLEOTIDE SEQUENCE [LARGE SCALE GENOMIC DNA]</scope>
    <source>
        <strain evidence="5">SpSt-349</strain>
    </source>
</reference>
<dbReference type="NCBIfam" id="TIGR01409">
    <property type="entry name" value="TAT_signal_seq"/>
    <property type="match status" value="1"/>
</dbReference>
<dbReference type="InterPro" id="IPR008274">
    <property type="entry name" value="AldOxase/xan_DH_MoCoBD1"/>
</dbReference>
<evidence type="ECO:0000256" key="3">
    <source>
        <dbReference type="ARBA" id="ARBA00023014"/>
    </source>
</evidence>
<comment type="subunit">
    <text evidence="2">Heterodimer of a large and a small subunit.</text>
</comment>
<dbReference type="AlphaFoldDB" id="A0A831TXZ7"/>
<dbReference type="InterPro" id="IPR019546">
    <property type="entry name" value="TAT_signal_bac_arc"/>
</dbReference>
<feature type="domain" description="Aldehyde oxidase/xanthine dehydrogenase a/b hammerhead" evidence="4">
    <location>
        <begin position="209"/>
        <end position="287"/>
    </location>
</feature>
<dbReference type="Pfam" id="PF02738">
    <property type="entry name" value="MoCoBD_1"/>
    <property type="match status" value="1"/>
</dbReference>
<dbReference type="InterPro" id="IPR037165">
    <property type="entry name" value="AldOxase/xan_DH_Mopterin-bd_sf"/>
</dbReference>
<sequence length="724" mass="77768">MSDIVTMSRRDFLKTGAVLGGGLILGVHLPGGLAAGLEPPRDSFAPNAFIRIGTDDSITVIVNKSEMGQGVYTALPMIVAEELEVDPAVIRVEAAPVAPAYNHAEWGIQVTGGSTSVRTEWDRLARAGAAARMMLVAAAARAWKVKPDQCRAEKGFVIHRASGRRLSYGKLALRASRLSPPKDVRLKEARNHTVIGRPVRRLDTPAKVNGTALFGLDVAIPGMLTAVVARPPVFGAKALKIRHDAAEKVPGVKRVIPVDAGVAVIADSFPAAMKGREALEIQWNDGPLAGLDSDRLREQYTEMAQQPGAVAARRGDPDSALKGAVKRIEAVYELPYLAHAPMEPLNCVASVGPDRCDIWTGTQMQTGDRNAAAKITGLPPEKIHLRTMFLGGGFGRRAVPDSHFVREAVQISKAMGKPVKVVWTREDDIRGGWYRPAFHNELTAGLDAAGMPVAWKHRIVCQSIAVGTPFEGGMVKDGIDETSVEGAADSPYAVPNFLCDYHMAPAGVPVLWWRSVGHSATCFVKESFMDELAHLAGKDPYLYRRQLLAKHPRLVGALDLAADKAGWGKPLPKGRGRGIAIHESFGSIVAQVAEVSVGKEARIRVHRVVCAVDCGRIVNPDIIAAQMESAVAFGLSAALHGAITFRNGRVEQSNFHDYPIIRMDEMPRVETHIVRNSERPGGIGEPGVPPVAPAVANALFALTGARLRTLPMTPERVRAAMDKA</sequence>
<dbReference type="PROSITE" id="PS51318">
    <property type="entry name" value="TAT"/>
    <property type="match status" value="1"/>
</dbReference>
<organism evidence="5">
    <name type="scientific">Geobacter metallireducens</name>
    <dbReference type="NCBI Taxonomy" id="28232"/>
    <lineage>
        <taxon>Bacteria</taxon>
        <taxon>Pseudomonadati</taxon>
        <taxon>Thermodesulfobacteriota</taxon>
        <taxon>Desulfuromonadia</taxon>
        <taxon>Geobacterales</taxon>
        <taxon>Geobacteraceae</taxon>
        <taxon>Geobacter</taxon>
    </lineage>
</organism>
<dbReference type="PANTHER" id="PTHR47495:SF2">
    <property type="entry name" value="ALDEHYDE DEHYDROGENASE"/>
    <property type="match status" value="1"/>
</dbReference>
<dbReference type="SUPFAM" id="SSF56003">
    <property type="entry name" value="Molybdenum cofactor-binding domain"/>
    <property type="match status" value="2"/>
</dbReference>
<keyword evidence="3" id="KW-0408">Iron</keyword>
<comment type="caution">
    <text evidence="5">The sequence shown here is derived from an EMBL/GenBank/DDBJ whole genome shotgun (WGS) entry which is preliminary data.</text>
</comment>
<proteinExistence type="predicted"/>
<name>A0A831TXZ7_GEOME</name>
<gene>
    <name evidence="5" type="ORF">ENQ87_04870</name>
</gene>
<protein>
    <submittedName>
        <fullName evidence="5">Xanthine dehydrogenase family protein molybdopterin-binding subunit</fullName>
    </submittedName>
</protein>
<dbReference type="PIRSF" id="PIRSF036389">
    <property type="entry name" value="IOR_B"/>
    <property type="match status" value="1"/>
</dbReference>
<dbReference type="GO" id="GO:0016491">
    <property type="term" value="F:oxidoreductase activity"/>
    <property type="evidence" value="ECO:0007669"/>
    <property type="project" value="InterPro"/>
</dbReference>
<dbReference type="GO" id="GO:0030313">
    <property type="term" value="C:cell envelope"/>
    <property type="evidence" value="ECO:0007669"/>
    <property type="project" value="UniProtKB-SubCell"/>
</dbReference>
<evidence type="ECO:0000259" key="4">
    <source>
        <dbReference type="SMART" id="SM01008"/>
    </source>
</evidence>
<dbReference type="GO" id="GO:0051536">
    <property type="term" value="F:iron-sulfur cluster binding"/>
    <property type="evidence" value="ECO:0007669"/>
    <property type="project" value="UniProtKB-KW"/>
</dbReference>
<dbReference type="SMART" id="SM01008">
    <property type="entry name" value="Ald_Xan_dh_C"/>
    <property type="match status" value="1"/>
</dbReference>